<dbReference type="Proteomes" id="UP001205906">
    <property type="component" value="Unassembled WGS sequence"/>
</dbReference>
<evidence type="ECO:0000313" key="4">
    <source>
        <dbReference type="Proteomes" id="UP001205906"/>
    </source>
</evidence>
<comment type="similarity">
    <text evidence="1">Belongs to the short-chain dehydrogenases/reductases (SDR) family.</text>
</comment>
<dbReference type="InterPro" id="IPR002347">
    <property type="entry name" value="SDR_fam"/>
</dbReference>
<dbReference type="InterPro" id="IPR036291">
    <property type="entry name" value="NAD(P)-bd_dom_sf"/>
</dbReference>
<keyword evidence="2" id="KW-0560">Oxidoreductase</keyword>
<proteinExistence type="inferred from homology"/>
<dbReference type="PANTHER" id="PTHR43639:SF1">
    <property type="entry name" value="SHORT-CHAIN DEHYDROGENASE_REDUCTASE FAMILY PROTEIN"/>
    <property type="match status" value="1"/>
</dbReference>
<dbReference type="PRINTS" id="PR00081">
    <property type="entry name" value="GDHRDH"/>
</dbReference>
<dbReference type="PANTHER" id="PTHR43639">
    <property type="entry name" value="OXIDOREDUCTASE, SHORT-CHAIN DEHYDROGENASE/REDUCTASE FAMILY (AFU_ORTHOLOGUE AFUA_5G02870)"/>
    <property type="match status" value="1"/>
</dbReference>
<dbReference type="PRINTS" id="PR00080">
    <property type="entry name" value="SDRFAMILY"/>
</dbReference>
<dbReference type="SUPFAM" id="SSF51735">
    <property type="entry name" value="NAD(P)-binding Rossmann-fold domains"/>
    <property type="match status" value="1"/>
</dbReference>
<evidence type="ECO:0000256" key="2">
    <source>
        <dbReference type="ARBA" id="ARBA00023002"/>
    </source>
</evidence>
<dbReference type="InterPro" id="IPR020904">
    <property type="entry name" value="Sc_DH/Rdtase_CS"/>
</dbReference>
<sequence length="254" mass="26169">MSSRPVAIVSGARRGIGLGIAKALAAEGFDLAIVDREPEADDAVLAIETHGASAFYVPFDLAAISSHLAAVDAVAARFGRIDCLVNNAGIGAVVRGDFLALTPLNFDHVLGVNLRGTVFFTQAVLTRMLSSTGSEHPRSVINITSVSAAMASPDRLDYCMSKAALSAFGQGLALRLAPEKIGVFEVRPGIIRTDMTAGVSEKYDRLIGGGLVPAGRWGEASDIGAVVASLARGGFSFATGSVIQADGGLSIARL</sequence>
<dbReference type="EMBL" id="JAMXQS010000003">
    <property type="protein sequence ID" value="MCO6049664.1"/>
    <property type="molecule type" value="Genomic_DNA"/>
</dbReference>
<dbReference type="Pfam" id="PF13561">
    <property type="entry name" value="adh_short_C2"/>
    <property type="match status" value="1"/>
</dbReference>
<protein>
    <submittedName>
        <fullName evidence="3">3-ketoacyl-ACP reductase</fullName>
    </submittedName>
</protein>
<dbReference type="Gene3D" id="3.40.50.720">
    <property type="entry name" value="NAD(P)-binding Rossmann-like Domain"/>
    <property type="match status" value="1"/>
</dbReference>
<dbReference type="NCBIfam" id="NF009386">
    <property type="entry name" value="PRK12745.1"/>
    <property type="match status" value="1"/>
</dbReference>
<evidence type="ECO:0000313" key="3">
    <source>
        <dbReference type="EMBL" id="MCO6049664.1"/>
    </source>
</evidence>
<keyword evidence="4" id="KW-1185">Reference proteome</keyword>
<accession>A0ABT1C4C4</accession>
<comment type="caution">
    <text evidence="3">The sequence shown here is derived from an EMBL/GenBank/DDBJ whole genome shotgun (WGS) entry which is preliminary data.</text>
</comment>
<name>A0ABT1C4C4_9HYPH</name>
<reference evidence="3 4" key="1">
    <citation type="submission" date="2022-06" db="EMBL/GenBank/DDBJ databases">
        <title>Mesorhizobium sp. strain RP14 Genome sequencing and assembly.</title>
        <authorList>
            <person name="Kim I."/>
        </authorList>
    </citation>
    <scope>NUCLEOTIDE SEQUENCE [LARGE SCALE GENOMIC DNA]</scope>
    <source>
        <strain evidence="4">RP14(2022)</strain>
    </source>
</reference>
<evidence type="ECO:0000256" key="1">
    <source>
        <dbReference type="ARBA" id="ARBA00006484"/>
    </source>
</evidence>
<gene>
    <name evidence="3" type="ORF">NGM99_07650</name>
</gene>
<dbReference type="PROSITE" id="PS00061">
    <property type="entry name" value="ADH_SHORT"/>
    <property type="match status" value="1"/>
</dbReference>
<dbReference type="RefSeq" id="WP_252817662.1">
    <property type="nucleotide sequence ID" value="NZ_JAMXQS010000003.1"/>
</dbReference>
<organism evidence="3 4">
    <name type="scientific">Mesorhizobium liriopis</name>
    <dbReference type="NCBI Taxonomy" id="2953882"/>
    <lineage>
        <taxon>Bacteria</taxon>
        <taxon>Pseudomonadati</taxon>
        <taxon>Pseudomonadota</taxon>
        <taxon>Alphaproteobacteria</taxon>
        <taxon>Hyphomicrobiales</taxon>
        <taxon>Phyllobacteriaceae</taxon>
        <taxon>Mesorhizobium</taxon>
    </lineage>
</organism>